<feature type="non-terminal residue" evidence="1">
    <location>
        <position position="1"/>
    </location>
</feature>
<protein>
    <recommendedName>
        <fullName evidence="2">PHP domain-containing protein</fullName>
    </recommendedName>
</protein>
<dbReference type="Gene3D" id="3.20.20.140">
    <property type="entry name" value="Metal-dependent hydrolases"/>
    <property type="match status" value="1"/>
</dbReference>
<evidence type="ECO:0000313" key="1">
    <source>
        <dbReference type="EMBL" id="SVE45033.1"/>
    </source>
</evidence>
<gene>
    <name evidence="1" type="ORF">METZ01_LOCUS497887</name>
</gene>
<dbReference type="InterPro" id="IPR052018">
    <property type="entry name" value="PHP_domain"/>
</dbReference>
<proteinExistence type="predicted"/>
<dbReference type="GO" id="GO:0035312">
    <property type="term" value="F:5'-3' DNA exonuclease activity"/>
    <property type="evidence" value="ECO:0007669"/>
    <property type="project" value="TreeGrafter"/>
</dbReference>
<dbReference type="PANTHER" id="PTHR42924:SF3">
    <property type="entry name" value="POLYMERASE_HISTIDINOL PHOSPHATASE N-TERMINAL DOMAIN-CONTAINING PROTEIN"/>
    <property type="match status" value="1"/>
</dbReference>
<name>A0A383DL52_9ZZZZ</name>
<dbReference type="PANTHER" id="PTHR42924">
    <property type="entry name" value="EXONUCLEASE"/>
    <property type="match status" value="1"/>
</dbReference>
<dbReference type="InterPro" id="IPR016195">
    <property type="entry name" value="Pol/histidinol_Pase-like"/>
</dbReference>
<sequence length="224" mass="26007">YRGFNLHLLAYFESIESLSDELSHEVMKMASKRERRMRELIYRVNEVIPEKFRGTIEYENVRRAAEGVLARPHLAKEMVRLGIVPSTRDAFDRYLVKYNVERENLEIENACKLIRACNGIPVLAHPGERSYSLCNPAKGRPYEDAPEMVEELKSFGLLGMECVYPYHERTGKVEYYKDLSRKFGLIITGSRDFHGSATYQSEHLLGATKMDTRFLEQFKEVWAA</sequence>
<dbReference type="EMBL" id="UINC01218135">
    <property type="protein sequence ID" value="SVE45033.1"/>
    <property type="molecule type" value="Genomic_DNA"/>
</dbReference>
<organism evidence="1">
    <name type="scientific">marine metagenome</name>
    <dbReference type="NCBI Taxonomy" id="408172"/>
    <lineage>
        <taxon>unclassified sequences</taxon>
        <taxon>metagenomes</taxon>
        <taxon>ecological metagenomes</taxon>
    </lineage>
</organism>
<dbReference type="GO" id="GO:0004534">
    <property type="term" value="F:5'-3' RNA exonuclease activity"/>
    <property type="evidence" value="ECO:0007669"/>
    <property type="project" value="TreeGrafter"/>
</dbReference>
<dbReference type="SUPFAM" id="SSF89550">
    <property type="entry name" value="PHP domain-like"/>
    <property type="match status" value="1"/>
</dbReference>
<dbReference type="AlphaFoldDB" id="A0A383DL52"/>
<reference evidence="1" key="1">
    <citation type="submission" date="2018-05" db="EMBL/GenBank/DDBJ databases">
        <authorList>
            <person name="Lanie J.A."/>
            <person name="Ng W.-L."/>
            <person name="Kazmierczak K.M."/>
            <person name="Andrzejewski T.M."/>
            <person name="Davidsen T.M."/>
            <person name="Wayne K.J."/>
            <person name="Tettelin H."/>
            <person name="Glass J.I."/>
            <person name="Rusch D."/>
            <person name="Podicherti R."/>
            <person name="Tsui H.-C.T."/>
            <person name="Winkler M.E."/>
        </authorList>
    </citation>
    <scope>NUCLEOTIDE SEQUENCE</scope>
</reference>
<accession>A0A383DL52</accession>
<evidence type="ECO:0008006" key="2">
    <source>
        <dbReference type="Google" id="ProtNLM"/>
    </source>
</evidence>